<dbReference type="EMBL" id="MFBT01000042">
    <property type="protein sequence ID" value="OGD98121.1"/>
    <property type="molecule type" value="Genomic_DNA"/>
</dbReference>
<feature type="transmembrane region" description="Helical" evidence="1">
    <location>
        <begin position="243"/>
        <end position="262"/>
    </location>
</feature>
<feature type="transmembrane region" description="Helical" evidence="1">
    <location>
        <begin position="192"/>
        <end position="210"/>
    </location>
</feature>
<comment type="caution">
    <text evidence="2">The sequence shown here is derived from an EMBL/GenBank/DDBJ whole genome shotgun (WGS) entry which is preliminary data.</text>
</comment>
<keyword evidence="1" id="KW-0812">Transmembrane</keyword>
<name>A0A1F5H1Y9_9BACT</name>
<evidence type="ECO:0008006" key="4">
    <source>
        <dbReference type="Google" id="ProtNLM"/>
    </source>
</evidence>
<keyword evidence="1" id="KW-1133">Transmembrane helix</keyword>
<sequence length="466" mass="53851">MPNWLIVPLFIFFIFGRLFSYFQSSVPLGYDFGLYLYALKQYSQVPITTFSFLSPIISVDFAPSIPFMLRSLDKLNLAGRDTLLIFLAVSFSVILLATLYLLAKKLWGVQAALWAVLIFASSAIQYRAYWYYYLQNIAAMSFFLLTIFFLIGRSYFAIPAAIMVAYTHRPTLALLLVSLVGGIFFDKKARKFYLTVTLATIGAGAIYYIPTFEKTVLPLLAPIWRSVSPESFLSTGQKASGTFYDLKTSLLLTLVYLPFAVLGIKKFAFNKKSAALTIPLIATLLIVILRLFFYRRFFIFLDMFLVLFAGVGVVAFTKKVKSVKLKRVFVVVYFAILLIFAGIFIYKTGKPLIYEDEFREIKMLAETEKDAYVLVTDRYYMPWIYGWSERKPISPGFGQYDIYWTANDWQQFWMSGSRETEKRLLLKLPKPLYIYAGNQQHLTKFDLVGECFERVNWRTYKFICER</sequence>
<dbReference type="AlphaFoldDB" id="A0A1F5H1Y9"/>
<feature type="transmembrane region" description="Helical" evidence="1">
    <location>
        <begin position="109"/>
        <end position="130"/>
    </location>
</feature>
<evidence type="ECO:0000313" key="2">
    <source>
        <dbReference type="EMBL" id="OGD98121.1"/>
    </source>
</evidence>
<organism evidence="2 3">
    <name type="scientific">Candidatus Curtissbacteria bacterium RIFCSPLOWO2_01_FULL_42_50</name>
    <dbReference type="NCBI Taxonomy" id="1797730"/>
    <lineage>
        <taxon>Bacteria</taxon>
        <taxon>Candidatus Curtissiibacteriota</taxon>
    </lineage>
</organism>
<feature type="transmembrane region" description="Helical" evidence="1">
    <location>
        <begin position="168"/>
        <end position="185"/>
    </location>
</feature>
<dbReference type="Proteomes" id="UP000177039">
    <property type="component" value="Unassembled WGS sequence"/>
</dbReference>
<feature type="transmembrane region" description="Helical" evidence="1">
    <location>
        <begin position="44"/>
        <end position="62"/>
    </location>
</feature>
<feature type="transmembrane region" description="Helical" evidence="1">
    <location>
        <begin position="328"/>
        <end position="346"/>
    </location>
</feature>
<reference evidence="2 3" key="1">
    <citation type="journal article" date="2016" name="Nat. Commun.">
        <title>Thousands of microbial genomes shed light on interconnected biogeochemical processes in an aquifer system.</title>
        <authorList>
            <person name="Anantharaman K."/>
            <person name="Brown C.T."/>
            <person name="Hug L.A."/>
            <person name="Sharon I."/>
            <person name="Castelle C.J."/>
            <person name="Probst A.J."/>
            <person name="Thomas B.C."/>
            <person name="Singh A."/>
            <person name="Wilkins M.J."/>
            <person name="Karaoz U."/>
            <person name="Brodie E.L."/>
            <person name="Williams K.H."/>
            <person name="Hubbard S.S."/>
            <person name="Banfield J.F."/>
        </authorList>
    </citation>
    <scope>NUCLEOTIDE SEQUENCE [LARGE SCALE GENOMIC DNA]</scope>
</reference>
<proteinExistence type="predicted"/>
<protein>
    <recommendedName>
        <fullName evidence="4">Glycosyltransferase RgtA/B/C/D-like domain-containing protein</fullName>
    </recommendedName>
</protein>
<gene>
    <name evidence="2" type="ORF">A3B54_05670</name>
</gene>
<feature type="transmembrane region" description="Helical" evidence="1">
    <location>
        <begin position="83"/>
        <end position="103"/>
    </location>
</feature>
<feature type="transmembrane region" description="Helical" evidence="1">
    <location>
        <begin position="298"/>
        <end position="316"/>
    </location>
</feature>
<keyword evidence="1" id="KW-0472">Membrane</keyword>
<accession>A0A1F5H1Y9</accession>
<evidence type="ECO:0000313" key="3">
    <source>
        <dbReference type="Proteomes" id="UP000177039"/>
    </source>
</evidence>
<feature type="transmembrane region" description="Helical" evidence="1">
    <location>
        <begin position="274"/>
        <end position="292"/>
    </location>
</feature>
<evidence type="ECO:0000256" key="1">
    <source>
        <dbReference type="SAM" id="Phobius"/>
    </source>
</evidence>